<organism evidence="1 2">
    <name type="scientific">Tritonibacter horizontis</name>
    <dbReference type="NCBI Taxonomy" id="1768241"/>
    <lineage>
        <taxon>Bacteria</taxon>
        <taxon>Pseudomonadati</taxon>
        <taxon>Pseudomonadota</taxon>
        <taxon>Alphaproteobacteria</taxon>
        <taxon>Rhodobacterales</taxon>
        <taxon>Paracoccaceae</taxon>
        <taxon>Tritonibacter</taxon>
    </lineage>
</organism>
<dbReference type="AlphaFoldDB" id="A0A132BV62"/>
<gene>
    <name evidence="1" type="ORF">TRIHO_33780</name>
</gene>
<dbReference type="PATRIC" id="fig|1768241.3.peg.3527"/>
<accession>A0A132BV62</accession>
<dbReference type="Proteomes" id="UP000068382">
    <property type="component" value="Unassembled WGS sequence"/>
</dbReference>
<evidence type="ECO:0000313" key="2">
    <source>
        <dbReference type="Proteomes" id="UP000068382"/>
    </source>
</evidence>
<dbReference type="InterPro" id="IPR021508">
    <property type="entry name" value="Gp17-like"/>
</dbReference>
<evidence type="ECO:0008006" key="3">
    <source>
        <dbReference type="Google" id="ProtNLM"/>
    </source>
</evidence>
<sequence>MTYAISEALQQAVYQRLIGDAALTAEVGPAIYDMVPAGPVPPLYVMLGAETVRDRSDVTGAGALHRFTVTVVAEATGFSAAKRAAAAISDALVDAPLALSRGHLVGLWFDRAKAARQANGDRSITLRFSARVEDS</sequence>
<dbReference type="OrthoDB" id="7644395at2"/>
<dbReference type="Pfam" id="PF11367">
    <property type="entry name" value="Tail_completion_gp17"/>
    <property type="match status" value="1"/>
</dbReference>
<dbReference type="InterPro" id="IPR053745">
    <property type="entry name" value="Viral_Tail_Comp_sf"/>
</dbReference>
<dbReference type="RefSeq" id="WP_068246357.1">
    <property type="nucleotide sequence ID" value="NZ_LPUY01000088.1"/>
</dbReference>
<proteinExistence type="predicted"/>
<evidence type="ECO:0000313" key="1">
    <source>
        <dbReference type="EMBL" id="KUP91717.1"/>
    </source>
</evidence>
<dbReference type="Gene3D" id="3.30.2000.30">
    <property type="match status" value="1"/>
</dbReference>
<name>A0A132BV62_9RHOB</name>
<reference evidence="1 2" key="1">
    <citation type="submission" date="2015-12" db="EMBL/GenBank/DDBJ databases">
        <title>Genome sequence of the marine Rhodobacteraceae strain O3.65, Candidatus Tritonibacter horizontis.</title>
        <authorList>
            <person name="Poehlein A."/>
            <person name="Giebel H.A."/>
            <person name="Voget S."/>
            <person name="Brinkhoff T."/>
        </authorList>
    </citation>
    <scope>NUCLEOTIDE SEQUENCE [LARGE SCALE GENOMIC DNA]</scope>
    <source>
        <strain evidence="1 2">O3.65</strain>
    </source>
</reference>
<keyword evidence="2" id="KW-1185">Reference proteome</keyword>
<comment type="caution">
    <text evidence="1">The sequence shown here is derived from an EMBL/GenBank/DDBJ whole genome shotgun (WGS) entry which is preliminary data.</text>
</comment>
<protein>
    <recommendedName>
        <fullName evidence="3">Gene transfer agent protein</fullName>
    </recommendedName>
</protein>
<dbReference type="EMBL" id="LPUY01000088">
    <property type="protein sequence ID" value="KUP91717.1"/>
    <property type="molecule type" value="Genomic_DNA"/>
</dbReference>